<dbReference type="GO" id="GO:0030041">
    <property type="term" value="P:actin filament polymerization"/>
    <property type="evidence" value="ECO:0007669"/>
    <property type="project" value="TreeGrafter"/>
</dbReference>
<dbReference type="SUPFAM" id="SSF57903">
    <property type="entry name" value="FYVE/PHD zinc finger"/>
    <property type="match status" value="1"/>
</dbReference>
<dbReference type="GO" id="GO:0015031">
    <property type="term" value="P:protein transport"/>
    <property type="evidence" value="ECO:0007669"/>
    <property type="project" value="UniProtKB-KW"/>
</dbReference>
<keyword evidence="9" id="KW-0653">Protein transport</keyword>
<keyword evidence="13" id="KW-0968">Cytoplasmic vesicle</keyword>
<dbReference type="GO" id="GO:0048193">
    <property type="term" value="P:Golgi vesicle transport"/>
    <property type="evidence" value="ECO:0007669"/>
    <property type="project" value="TreeGrafter"/>
</dbReference>
<keyword evidence="6" id="KW-1003">Cell membrane</keyword>
<keyword evidence="7" id="KW-0963">Cytoplasm</keyword>
<dbReference type="InterPro" id="IPR011019">
    <property type="entry name" value="KIND_dom"/>
</dbReference>
<evidence type="ECO:0000256" key="5">
    <source>
        <dbReference type="ARBA" id="ARBA00022448"/>
    </source>
</evidence>
<dbReference type="GO" id="GO:0005856">
    <property type="term" value="C:cytoskeleton"/>
    <property type="evidence" value="ECO:0007669"/>
    <property type="project" value="UniProtKB-SubCell"/>
</dbReference>
<dbReference type="GO" id="GO:0030659">
    <property type="term" value="C:cytoplasmic vesicle membrane"/>
    <property type="evidence" value="ECO:0007669"/>
    <property type="project" value="UniProtKB-SubCell"/>
</dbReference>
<evidence type="ECO:0000256" key="10">
    <source>
        <dbReference type="ARBA" id="ARBA00023136"/>
    </source>
</evidence>
<dbReference type="InterPro" id="IPR029901">
    <property type="entry name" value="Spire"/>
</dbReference>
<comment type="similarity">
    <text evidence="4">Belongs to the spire family.</text>
</comment>
<dbReference type="SMART" id="SM00750">
    <property type="entry name" value="KIND"/>
    <property type="match status" value="1"/>
</dbReference>
<gene>
    <name evidence="16" type="ORF">QYM36_014474</name>
</gene>
<evidence type="ECO:0000256" key="7">
    <source>
        <dbReference type="ARBA" id="ARBA00022490"/>
    </source>
</evidence>
<dbReference type="PANTHER" id="PTHR21345">
    <property type="entry name" value="SPIRE"/>
    <property type="match status" value="1"/>
</dbReference>
<keyword evidence="12" id="KW-0206">Cytoskeleton</keyword>
<feature type="region of interest" description="Disordered" evidence="14">
    <location>
        <begin position="155"/>
        <end position="176"/>
    </location>
</feature>
<evidence type="ECO:0000256" key="2">
    <source>
        <dbReference type="ARBA" id="ARBA00004245"/>
    </source>
</evidence>
<dbReference type="Gene3D" id="3.30.40.10">
    <property type="entry name" value="Zinc/RING finger domain, C3HC4 (zinc finger)"/>
    <property type="match status" value="1"/>
</dbReference>
<evidence type="ECO:0000256" key="11">
    <source>
        <dbReference type="ARBA" id="ARBA00023203"/>
    </source>
</evidence>
<dbReference type="GO" id="GO:0051639">
    <property type="term" value="P:actin filament network formation"/>
    <property type="evidence" value="ECO:0007669"/>
    <property type="project" value="TreeGrafter"/>
</dbReference>
<dbReference type="InterPro" id="IPR011011">
    <property type="entry name" value="Znf_FYVE_PHD"/>
</dbReference>
<dbReference type="GO" id="GO:0003779">
    <property type="term" value="F:actin binding"/>
    <property type="evidence" value="ECO:0007669"/>
    <property type="project" value="UniProtKB-KW"/>
</dbReference>
<dbReference type="GO" id="GO:0036089">
    <property type="term" value="P:cleavage furrow formation"/>
    <property type="evidence" value="ECO:0007669"/>
    <property type="project" value="TreeGrafter"/>
</dbReference>
<organism evidence="16 17">
    <name type="scientific">Artemia franciscana</name>
    <name type="common">Brine shrimp</name>
    <name type="synonym">Artemia sanfranciscana</name>
    <dbReference type="NCBI Taxonomy" id="6661"/>
    <lineage>
        <taxon>Eukaryota</taxon>
        <taxon>Metazoa</taxon>
        <taxon>Ecdysozoa</taxon>
        <taxon>Arthropoda</taxon>
        <taxon>Crustacea</taxon>
        <taxon>Branchiopoda</taxon>
        <taxon>Anostraca</taxon>
        <taxon>Artemiidae</taxon>
        <taxon>Artemia</taxon>
    </lineage>
</organism>
<dbReference type="PANTHER" id="PTHR21345:SF3">
    <property type="entry name" value="PROTEIN SPIRE"/>
    <property type="match status" value="1"/>
</dbReference>
<evidence type="ECO:0000259" key="15">
    <source>
        <dbReference type="PROSITE" id="PS51377"/>
    </source>
</evidence>
<sequence>MDAVHVFHNKVQVHNFTKCVLDSSGCIDLSSIVNIFNSSISEQQAWAILFQASKTCSNLLKRNIALFLTTELKHILIKKDGTISEATFTAQSVTISQRRSNSSRVRAMTETELVSCLGNAVYKALDFGCSEEEERDLSLPLSELLEFIISDDEGVERPETDDEGIERDSGESEDELGNNSCTFQYIIQVCAQQLQLNLNAADVHYANICRAYVSDALELSASWALFRAGLDDQTESHQCSEELIKSWMDVMHQLRCGVRLRHVELREKEPLTFDLTPYEALMEDIKKKRYCLNKVEPVSLKKDPHAALLEVIRARPLLRKASERSLKDRPPQPVSVVEKLMESIRTHDVKRLRRSPLKDWSSLPKIGPKKIECDLRLFEDAKYVQFHGKKRSDKDSDDSDSYLYQSEDIKRHERKNGQCMLLRPSELENSWYNSRFQDLRRHSAMPSLGHSSSISGPRLSFHNEVFQNRRGSLLHLTLPEVVHIRTTLTRAEIEKKLDPSIRQELLKGKICYSCKVRFGLLFGPWAQQCHLCKQKVCSKCSFRANIPDTNFPQLPERNLVPKCGALPSIASEGPASLDSGLKLGESSHSVVDDGTCGPSSFAGLGAHDLRWNRRFTVSKSHFIQMSVVCRECRGLLHDLIASAN</sequence>
<keyword evidence="8" id="KW-0677">Repeat</keyword>
<keyword evidence="10" id="KW-0472">Membrane</keyword>
<evidence type="ECO:0000256" key="13">
    <source>
        <dbReference type="ARBA" id="ARBA00023329"/>
    </source>
</evidence>
<evidence type="ECO:0000313" key="16">
    <source>
        <dbReference type="EMBL" id="KAK2708858.1"/>
    </source>
</evidence>
<dbReference type="GO" id="GO:0051295">
    <property type="term" value="P:establishment of meiotic spindle localization"/>
    <property type="evidence" value="ECO:0007669"/>
    <property type="project" value="TreeGrafter"/>
</dbReference>
<proteinExistence type="inferred from homology"/>
<keyword evidence="11" id="KW-0009">Actin-binding</keyword>
<dbReference type="Pfam" id="PF16474">
    <property type="entry name" value="KIND"/>
    <property type="match status" value="1"/>
</dbReference>
<comment type="subcellular location">
    <subcellularLocation>
        <location evidence="3">Cell membrane</location>
        <topology evidence="3">Peripheral membrane protein</topology>
        <orientation evidence="3">Cytoplasmic side</orientation>
    </subcellularLocation>
    <subcellularLocation>
        <location evidence="2">Cytoplasm</location>
        <location evidence="2">Cytoskeleton</location>
    </subcellularLocation>
    <subcellularLocation>
        <location evidence="1">Cytoplasmic vesicle membrane</location>
        <topology evidence="1">Peripheral membrane protein</topology>
        <orientation evidence="1">Cytoplasmic side</orientation>
    </subcellularLocation>
</comment>
<comment type="caution">
    <text evidence="16">The sequence shown here is derived from an EMBL/GenBank/DDBJ whole genome shotgun (WGS) entry which is preliminary data.</text>
</comment>
<dbReference type="Proteomes" id="UP001187531">
    <property type="component" value="Unassembled WGS sequence"/>
</dbReference>
<evidence type="ECO:0000256" key="6">
    <source>
        <dbReference type="ARBA" id="ARBA00022475"/>
    </source>
</evidence>
<dbReference type="GO" id="GO:0005886">
    <property type="term" value="C:plasma membrane"/>
    <property type="evidence" value="ECO:0007669"/>
    <property type="project" value="UniProtKB-SubCell"/>
</dbReference>
<dbReference type="EMBL" id="JAVRJZ010000018">
    <property type="protein sequence ID" value="KAK2708858.1"/>
    <property type="molecule type" value="Genomic_DNA"/>
</dbReference>
<keyword evidence="17" id="KW-1185">Reference proteome</keyword>
<evidence type="ECO:0000256" key="8">
    <source>
        <dbReference type="ARBA" id="ARBA00022737"/>
    </source>
</evidence>
<name>A0AA88HH45_ARTSF</name>
<dbReference type="GO" id="GO:0040038">
    <property type="term" value="P:polar body extrusion after meiotic divisions"/>
    <property type="evidence" value="ECO:0007669"/>
    <property type="project" value="TreeGrafter"/>
</dbReference>
<feature type="domain" description="KIND" evidence="15">
    <location>
        <begin position="27"/>
        <end position="219"/>
    </location>
</feature>
<evidence type="ECO:0000256" key="4">
    <source>
        <dbReference type="ARBA" id="ARBA00010956"/>
    </source>
</evidence>
<dbReference type="GO" id="GO:0008017">
    <property type="term" value="F:microtubule binding"/>
    <property type="evidence" value="ECO:0007669"/>
    <property type="project" value="TreeGrafter"/>
</dbReference>
<dbReference type="AlphaFoldDB" id="A0AA88HH45"/>
<accession>A0AA88HH45</accession>
<dbReference type="GO" id="GO:0045010">
    <property type="term" value="P:actin nucleation"/>
    <property type="evidence" value="ECO:0007669"/>
    <property type="project" value="InterPro"/>
</dbReference>
<evidence type="ECO:0000256" key="1">
    <source>
        <dbReference type="ARBA" id="ARBA00004180"/>
    </source>
</evidence>
<dbReference type="Gene3D" id="1.10.510.10">
    <property type="entry name" value="Transferase(Phosphotransferase) domain 1"/>
    <property type="match status" value="1"/>
</dbReference>
<evidence type="ECO:0000256" key="12">
    <source>
        <dbReference type="ARBA" id="ARBA00023212"/>
    </source>
</evidence>
<keyword evidence="5" id="KW-0813">Transport</keyword>
<evidence type="ECO:0000256" key="9">
    <source>
        <dbReference type="ARBA" id="ARBA00022927"/>
    </source>
</evidence>
<reference evidence="16" key="1">
    <citation type="submission" date="2023-07" db="EMBL/GenBank/DDBJ databases">
        <title>Chromosome-level genome assembly of Artemia franciscana.</title>
        <authorList>
            <person name="Jo E."/>
        </authorList>
    </citation>
    <scope>NUCLEOTIDE SEQUENCE</scope>
    <source>
        <tissue evidence="16">Whole body</tissue>
    </source>
</reference>
<dbReference type="GO" id="GO:0005938">
    <property type="term" value="C:cell cortex"/>
    <property type="evidence" value="ECO:0007669"/>
    <property type="project" value="TreeGrafter"/>
</dbReference>
<dbReference type="PROSITE" id="PS51377">
    <property type="entry name" value="KIND"/>
    <property type="match status" value="1"/>
</dbReference>
<protein>
    <recommendedName>
        <fullName evidence="15">KIND domain-containing protein</fullName>
    </recommendedName>
</protein>
<dbReference type="InterPro" id="IPR013083">
    <property type="entry name" value="Znf_RING/FYVE/PHD"/>
</dbReference>
<evidence type="ECO:0000313" key="17">
    <source>
        <dbReference type="Proteomes" id="UP001187531"/>
    </source>
</evidence>
<evidence type="ECO:0000256" key="14">
    <source>
        <dbReference type="SAM" id="MobiDB-lite"/>
    </source>
</evidence>
<evidence type="ECO:0000256" key="3">
    <source>
        <dbReference type="ARBA" id="ARBA00004413"/>
    </source>
</evidence>